<comment type="cofactor">
    <cofactor evidence="1">
        <name>NAD(+)</name>
        <dbReference type="ChEBI" id="CHEBI:57540"/>
    </cofactor>
</comment>
<dbReference type="AlphaFoldDB" id="A0A0C2GF16"/>
<dbReference type="Pfam" id="PF01370">
    <property type="entry name" value="Epimerase"/>
    <property type="match status" value="1"/>
</dbReference>
<dbReference type="GO" id="GO:0070403">
    <property type="term" value="F:NAD+ binding"/>
    <property type="evidence" value="ECO:0007669"/>
    <property type="project" value="InterPro"/>
</dbReference>
<accession>A0A0C2GF16</accession>
<sequence>MPLKVSPLHFSGAIMARVEALEKELSSLRLMLARQTSAGPSKTFPDVRFRNEETRKRILVTGGAGFVGSHLVDKLMMDGHEVGAS</sequence>
<protein>
    <recommendedName>
        <fullName evidence="5">NAD-dependent epimerase/dehydratase domain-containing protein</fullName>
    </recommendedName>
</protein>
<dbReference type="GO" id="GO:0042732">
    <property type="term" value="P:D-xylose metabolic process"/>
    <property type="evidence" value="ECO:0007669"/>
    <property type="project" value="InterPro"/>
</dbReference>
<dbReference type="Proteomes" id="UP000054047">
    <property type="component" value="Unassembled WGS sequence"/>
</dbReference>
<evidence type="ECO:0000313" key="6">
    <source>
        <dbReference type="EMBL" id="KIH59755.1"/>
    </source>
</evidence>
<keyword evidence="3" id="KW-0520">NAD</keyword>
<evidence type="ECO:0000256" key="1">
    <source>
        <dbReference type="ARBA" id="ARBA00001911"/>
    </source>
</evidence>
<evidence type="ECO:0000256" key="2">
    <source>
        <dbReference type="ARBA" id="ARBA00022793"/>
    </source>
</evidence>
<dbReference type="Gene3D" id="3.40.50.720">
    <property type="entry name" value="NAD(P)-binding Rossmann-like Domain"/>
    <property type="match status" value="1"/>
</dbReference>
<feature type="domain" description="NAD-dependent epimerase/dehydratase" evidence="5">
    <location>
        <begin position="58"/>
        <end position="82"/>
    </location>
</feature>
<proteinExistence type="predicted"/>
<gene>
    <name evidence="6" type="ORF">ANCDUO_10003</name>
</gene>
<dbReference type="OrthoDB" id="5850140at2759"/>
<organism evidence="6 7">
    <name type="scientific">Ancylostoma duodenale</name>
    <dbReference type="NCBI Taxonomy" id="51022"/>
    <lineage>
        <taxon>Eukaryota</taxon>
        <taxon>Metazoa</taxon>
        <taxon>Ecdysozoa</taxon>
        <taxon>Nematoda</taxon>
        <taxon>Chromadorea</taxon>
        <taxon>Rhabditida</taxon>
        <taxon>Rhabditina</taxon>
        <taxon>Rhabditomorpha</taxon>
        <taxon>Strongyloidea</taxon>
        <taxon>Ancylostomatidae</taxon>
        <taxon>Ancylostomatinae</taxon>
        <taxon>Ancylostoma</taxon>
    </lineage>
</organism>
<evidence type="ECO:0000256" key="4">
    <source>
        <dbReference type="ARBA" id="ARBA00023239"/>
    </source>
</evidence>
<dbReference type="PANTHER" id="PTHR43078:SF6">
    <property type="entry name" value="UDP-GLUCURONIC ACID DECARBOXYLASE 1"/>
    <property type="match status" value="1"/>
</dbReference>
<keyword evidence="2" id="KW-0210">Decarboxylase</keyword>
<keyword evidence="4" id="KW-0456">Lyase</keyword>
<keyword evidence="7" id="KW-1185">Reference proteome</keyword>
<dbReference type="SUPFAM" id="SSF51735">
    <property type="entry name" value="NAD(P)-binding Rossmann-fold domains"/>
    <property type="match status" value="1"/>
</dbReference>
<dbReference type="InterPro" id="IPR036291">
    <property type="entry name" value="NAD(P)-bd_dom_sf"/>
</dbReference>
<dbReference type="GO" id="GO:0005737">
    <property type="term" value="C:cytoplasm"/>
    <property type="evidence" value="ECO:0007669"/>
    <property type="project" value="TreeGrafter"/>
</dbReference>
<evidence type="ECO:0000256" key="3">
    <source>
        <dbReference type="ARBA" id="ARBA00023027"/>
    </source>
</evidence>
<dbReference type="EMBL" id="KN731631">
    <property type="protein sequence ID" value="KIH59755.1"/>
    <property type="molecule type" value="Genomic_DNA"/>
</dbReference>
<dbReference type="PANTHER" id="PTHR43078">
    <property type="entry name" value="UDP-GLUCURONIC ACID DECARBOXYLASE-RELATED"/>
    <property type="match status" value="1"/>
</dbReference>
<dbReference type="GO" id="GO:0048040">
    <property type="term" value="F:UDP-glucuronate decarboxylase activity"/>
    <property type="evidence" value="ECO:0007669"/>
    <property type="project" value="TreeGrafter"/>
</dbReference>
<evidence type="ECO:0000259" key="5">
    <source>
        <dbReference type="Pfam" id="PF01370"/>
    </source>
</evidence>
<evidence type="ECO:0000313" key="7">
    <source>
        <dbReference type="Proteomes" id="UP000054047"/>
    </source>
</evidence>
<reference evidence="6 7" key="1">
    <citation type="submission" date="2013-12" db="EMBL/GenBank/DDBJ databases">
        <title>Draft genome of the parsitic nematode Ancylostoma duodenale.</title>
        <authorList>
            <person name="Mitreva M."/>
        </authorList>
    </citation>
    <scope>NUCLEOTIDE SEQUENCE [LARGE SCALE GENOMIC DNA]</scope>
    <source>
        <strain evidence="6 7">Zhejiang</strain>
    </source>
</reference>
<dbReference type="InterPro" id="IPR044516">
    <property type="entry name" value="UXS-like"/>
</dbReference>
<dbReference type="InterPro" id="IPR001509">
    <property type="entry name" value="Epimerase_deHydtase"/>
</dbReference>
<name>A0A0C2GF16_9BILA</name>